<evidence type="ECO:0000256" key="1">
    <source>
        <dbReference type="ARBA" id="ARBA00022741"/>
    </source>
</evidence>
<keyword evidence="6" id="KW-0378">Hydrolase</keyword>
<keyword evidence="6" id="KW-0347">Helicase</keyword>
<dbReference type="eggNOG" id="COG1201">
    <property type="taxonomic scope" value="Bacteria"/>
</dbReference>
<dbReference type="Pfam" id="PF00270">
    <property type="entry name" value="DEAD"/>
    <property type="match status" value="1"/>
</dbReference>
<dbReference type="SUPFAM" id="SSF52540">
    <property type="entry name" value="P-loop containing nucleoside triphosphate hydrolases"/>
    <property type="match status" value="1"/>
</dbReference>
<sequence length="755" mass="85465">MSGNPFYRLAPFIQEYIYNHQWTELRAVQVEACQVVFESDAHLLLAAGTASGKTEAAFLPVITLLHENPPSSIGALYIGPLKALINDQFVRLRDLLAEAHLPAWHWHGDVSQSHKNKMLKNPRGILQITPESLESMLINRSTDSLRLFADLRFIVIDEVHAFMGTDRGGQILCQLERLTRMIGHQPRRIGLSATLGDYAKAEKWLSSGTERAVITPIVQGGQQKIRLAVEHFYQDDEVEEEKEAANLYGPEGQREHRPEQQSDKVSKQGIPPFDQYIFEQSKNKKCLIFTNNREQAEYTVATLRQLAESKRMPDVYHVHHGSISAPLREAAEKAMKESPEPCVTAATITLELGIDLGYLERIIQLETPFSVSSFVQRLGRSGRRGTPSEMWFVCKEDQGANDLLPNRIPWSLLQAIAIIQLYLEERWIEPVSSKDYPFSLLYHQTMSTLAAMGELIPSALAQRVLTLSPFKNISSEDFRQLLLYLIEIDHIEQTEERGLLVGLTGEQVVRNFRFYSVFPDNEEFAVRDESKEVGSILSPPPQGERFALAGRTWEVTEIDLKRKTVYAKQVKGKVRTAWNGGGGSIHSKILQRMKRVLEEDITYAYLQPGAVKRLSEVRDLARETGVLKTNILPLGGNSYCLFPWLGTVACRTLERCLRYGGAEMFEIRNVGGLSPYFITFSTKSGSEIDLNSLLKRVIAGASDTEQLMQEDEAPQLEKYDEFIPPPLLRKAFRHDYLDLQEVKFALDFEKTGQIV</sequence>
<dbReference type="GO" id="GO:0005524">
    <property type="term" value="F:ATP binding"/>
    <property type="evidence" value="ECO:0007669"/>
    <property type="project" value="UniProtKB-KW"/>
</dbReference>
<dbReference type="EMBL" id="CM001441">
    <property type="protein sequence ID" value="EHQ89535.1"/>
    <property type="molecule type" value="Genomic_DNA"/>
</dbReference>
<gene>
    <name evidence="6" type="ORF">DesyoDRAFT_2460</name>
</gene>
<feature type="domain" description="Helicase C-terminal" evidence="5">
    <location>
        <begin position="272"/>
        <end position="429"/>
    </location>
</feature>
<dbReference type="SMART" id="SM00487">
    <property type="entry name" value="DEXDc"/>
    <property type="match status" value="1"/>
</dbReference>
<dbReference type="GO" id="GO:0016887">
    <property type="term" value="F:ATP hydrolysis activity"/>
    <property type="evidence" value="ECO:0007669"/>
    <property type="project" value="TreeGrafter"/>
</dbReference>
<evidence type="ECO:0000256" key="3">
    <source>
        <dbReference type="SAM" id="MobiDB-lite"/>
    </source>
</evidence>
<feature type="compositionally biased region" description="Basic and acidic residues" evidence="3">
    <location>
        <begin position="252"/>
        <end position="266"/>
    </location>
</feature>
<dbReference type="PANTHER" id="PTHR47962">
    <property type="entry name" value="ATP-DEPENDENT HELICASE LHR-RELATED-RELATED"/>
    <property type="match status" value="1"/>
</dbReference>
<dbReference type="PROSITE" id="PS51192">
    <property type="entry name" value="HELICASE_ATP_BIND_1"/>
    <property type="match status" value="1"/>
</dbReference>
<dbReference type="SMART" id="SM00490">
    <property type="entry name" value="HELICc"/>
    <property type="match status" value="1"/>
</dbReference>
<protein>
    <submittedName>
        <fullName evidence="6">Lhr-like helicase</fullName>
    </submittedName>
</protein>
<dbReference type="InterPro" id="IPR011545">
    <property type="entry name" value="DEAD/DEAH_box_helicase_dom"/>
</dbReference>
<evidence type="ECO:0000259" key="5">
    <source>
        <dbReference type="PROSITE" id="PS51194"/>
    </source>
</evidence>
<evidence type="ECO:0000259" key="4">
    <source>
        <dbReference type="PROSITE" id="PS51192"/>
    </source>
</evidence>
<dbReference type="HOGENOM" id="CLU_002025_2_1_9"/>
<evidence type="ECO:0000313" key="6">
    <source>
        <dbReference type="EMBL" id="EHQ89535.1"/>
    </source>
</evidence>
<reference evidence="6 7" key="1">
    <citation type="submission" date="2011-11" db="EMBL/GenBank/DDBJ databases">
        <title>The Noncontiguous Finished genome of Desulfosporosinus youngiae DSM 17734.</title>
        <authorList>
            <consortium name="US DOE Joint Genome Institute (JGI-PGF)"/>
            <person name="Lucas S."/>
            <person name="Han J."/>
            <person name="Lapidus A."/>
            <person name="Cheng J.-F."/>
            <person name="Goodwin L."/>
            <person name="Pitluck S."/>
            <person name="Peters L."/>
            <person name="Ovchinnikova G."/>
            <person name="Lu M."/>
            <person name="Land M.L."/>
            <person name="Hauser L."/>
            <person name="Pester M."/>
            <person name="Spring S."/>
            <person name="Ollivier B."/>
            <person name="Rattei T."/>
            <person name="Klenk H.-P."/>
            <person name="Wagner M."/>
            <person name="Loy A."/>
            <person name="Woyke T.J."/>
        </authorList>
    </citation>
    <scope>NUCLEOTIDE SEQUENCE [LARGE SCALE GENOMIC DNA]</scope>
    <source>
        <strain evidence="6 7">DSM 17734</strain>
    </source>
</reference>
<dbReference type="InterPro" id="IPR014001">
    <property type="entry name" value="Helicase_ATP-bd"/>
</dbReference>
<keyword evidence="2" id="KW-0067">ATP-binding</keyword>
<dbReference type="GO" id="GO:0003677">
    <property type="term" value="F:DNA binding"/>
    <property type="evidence" value="ECO:0007669"/>
    <property type="project" value="TreeGrafter"/>
</dbReference>
<feature type="region of interest" description="Disordered" evidence="3">
    <location>
        <begin position="241"/>
        <end position="269"/>
    </location>
</feature>
<dbReference type="InterPro" id="IPR001650">
    <property type="entry name" value="Helicase_C-like"/>
</dbReference>
<dbReference type="RefSeq" id="WP_007783274.1">
    <property type="nucleotide sequence ID" value="NZ_CM001441.1"/>
</dbReference>
<dbReference type="Gene3D" id="3.40.50.300">
    <property type="entry name" value="P-loop containing nucleotide triphosphate hydrolases"/>
    <property type="match status" value="2"/>
</dbReference>
<accession>H5Y3Z7</accession>
<dbReference type="InterPro" id="IPR027417">
    <property type="entry name" value="P-loop_NTPase"/>
</dbReference>
<dbReference type="GO" id="GO:0004386">
    <property type="term" value="F:helicase activity"/>
    <property type="evidence" value="ECO:0007669"/>
    <property type="project" value="UniProtKB-KW"/>
</dbReference>
<evidence type="ECO:0000313" key="7">
    <source>
        <dbReference type="Proteomes" id="UP000005104"/>
    </source>
</evidence>
<evidence type="ECO:0000256" key="2">
    <source>
        <dbReference type="ARBA" id="ARBA00022840"/>
    </source>
</evidence>
<feature type="domain" description="Helicase ATP-binding" evidence="4">
    <location>
        <begin position="34"/>
        <end position="213"/>
    </location>
</feature>
<organism evidence="6 7">
    <name type="scientific">Desulfosporosinus youngiae DSM 17734</name>
    <dbReference type="NCBI Taxonomy" id="768710"/>
    <lineage>
        <taxon>Bacteria</taxon>
        <taxon>Bacillati</taxon>
        <taxon>Bacillota</taxon>
        <taxon>Clostridia</taxon>
        <taxon>Eubacteriales</taxon>
        <taxon>Desulfitobacteriaceae</taxon>
        <taxon>Desulfosporosinus</taxon>
    </lineage>
</organism>
<proteinExistence type="predicted"/>
<dbReference type="Proteomes" id="UP000005104">
    <property type="component" value="Chromosome"/>
</dbReference>
<dbReference type="InterPro" id="IPR052511">
    <property type="entry name" value="ATP-dep_Helicase"/>
</dbReference>
<keyword evidence="7" id="KW-1185">Reference proteome</keyword>
<name>H5Y3Z7_9FIRM</name>
<dbReference type="Pfam" id="PF00271">
    <property type="entry name" value="Helicase_C"/>
    <property type="match status" value="1"/>
</dbReference>
<dbReference type="PANTHER" id="PTHR47962:SF5">
    <property type="entry name" value="ATP-DEPENDENT HELICASE LHR-RELATED"/>
    <property type="match status" value="1"/>
</dbReference>
<dbReference type="STRING" id="768710.DesyoDRAFT_2460"/>
<keyword evidence="1" id="KW-0547">Nucleotide-binding</keyword>
<dbReference type="OrthoDB" id="9774462at2"/>
<dbReference type="PROSITE" id="PS51194">
    <property type="entry name" value="HELICASE_CTER"/>
    <property type="match status" value="1"/>
</dbReference>
<dbReference type="CDD" id="cd17922">
    <property type="entry name" value="DEXHc_LHR-like"/>
    <property type="match status" value="1"/>
</dbReference>
<dbReference type="AlphaFoldDB" id="H5Y3Z7"/>